<comment type="caution">
    <text evidence="1">The sequence shown here is derived from an EMBL/GenBank/DDBJ whole genome shotgun (WGS) entry which is preliminary data.</text>
</comment>
<evidence type="ECO:0000313" key="1">
    <source>
        <dbReference type="EMBL" id="GAA1949961.1"/>
    </source>
</evidence>
<gene>
    <name evidence="1" type="ORF">GCM10009798_06490</name>
</gene>
<evidence type="ECO:0000313" key="2">
    <source>
        <dbReference type="Proteomes" id="UP001500571"/>
    </source>
</evidence>
<organism evidence="1 2">
    <name type="scientific">Nocardioides panacihumi</name>
    <dbReference type="NCBI Taxonomy" id="400774"/>
    <lineage>
        <taxon>Bacteria</taxon>
        <taxon>Bacillati</taxon>
        <taxon>Actinomycetota</taxon>
        <taxon>Actinomycetes</taxon>
        <taxon>Propionibacteriales</taxon>
        <taxon>Nocardioidaceae</taxon>
        <taxon>Nocardioides</taxon>
    </lineage>
</organism>
<accession>A0ABP5BT66</accession>
<proteinExistence type="predicted"/>
<sequence>MARNSSPGGIPVLSRGKHRNPRRGACFMEMASVLAGEPWSDEPKCTHPLLAHLARMVNDYTSDAGRSRLAPHVPSVIGVHGGGLSWEVALSAGVAVEVVPDAPEPLQRVLAVGLLRCEEMTTILGPSAVNSVDEIRRAMADVPQATAWARRFVKGVPVTAKQFHTRTAPQLMTCAVRGIAEAGRPDTDDRLYHLLTAAIATARRLESPNPATFDGPIIVAEPRPRERRFAGNLRG</sequence>
<name>A0ABP5BT66_9ACTN</name>
<dbReference type="EMBL" id="BAAAPB010000001">
    <property type="protein sequence ID" value="GAA1949961.1"/>
    <property type="molecule type" value="Genomic_DNA"/>
</dbReference>
<reference evidence="2" key="1">
    <citation type="journal article" date="2019" name="Int. J. Syst. Evol. Microbiol.">
        <title>The Global Catalogue of Microorganisms (GCM) 10K type strain sequencing project: providing services to taxonomists for standard genome sequencing and annotation.</title>
        <authorList>
            <consortium name="The Broad Institute Genomics Platform"/>
            <consortium name="The Broad Institute Genome Sequencing Center for Infectious Disease"/>
            <person name="Wu L."/>
            <person name="Ma J."/>
        </authorList>
    </citation>
    <scope>NUCLEOTIDE SEQUENCE [LARGE SCALE GENOMIC DNA]</scope>
    <source>
        <strain evidence="2">JCM 15309</strain>
    </source>
</reference>
<dbReference type="Proteomes" id="UP001500571">
    <property type="component" value="Unassembled WGS sequence"/>
</dbReference>
<keyword evidence="2" id="KW-1185">Reference proteome</keyword>
<evidence type="ECO:0008006" key="3">
    <source>
        <dbReference type="Google" id="ProtNLM"/>
    </source>
</evidence>
<dbReference type="RefSeq" id="WP_344042360.1">
    <property type="nucleotide sequence ID" value="NZ_BAAAPB010000001.1"/>
</dbReference>
<protein>
    <recommendedName>
        <fullName evidence="3">DUF222 domain-containing protein</fullName>
    </recommendedName>
</protein>